<feature type="domain" description="C2" evidence="5">
    <location>
        <begin position="376"/>
        <end position="498"/>
    </location>
</feature>
<dbReference type="PANTHER" id="PTHR21119">
    <property type="entry name" value="C2 DOMAIN-CONTAINING PROTEIN"/>
    <property type="match status" value="1"/>
</dbReference>
<keyword evidence="4" id="KW-0472">Membrane</keyword>
<feature type="region of interest" description="Disordered" evidence="3">
    <location>
        <begin position="588"/>
        <end position="700"/>
    </location>
</feature>
<keyword evidence="1" id="KW-0479">Metal-binding</keyword>
<protein>
    <submittedName>
        <fullName evidence="8">Phospholipid transfer protein C2CD2L isoform X12</fullName>
    </submittedName>
</protein>
<dbReference type="PROSITE" id="PS50081">
    <property type="entry name" value="ZF_DAG_PE_2"/>
    <property type="match status" value="1"/>
</dbReference>
<feature type="compositionally biased region" description="Basic residues" evidence="3">
    <location>
        <begin position="621"/>
        <end position="640"/>
    </location>
</feature>
<dbReference type="InterPro" id="IPR046349">
    <property type="entry name" value="C1-like_sf"/>
</dbReference>
<dbReference type="PROSITE" id="PS50004">
    <property type="entry name" value="C2"/>
    <property type="match status" value="1"/>
</dbReference>
<proteinExistence type="predicted"/>
<dbReference type="CDD" id="cd08678">
    <property type="entry name" value="C2_C21orf25-like"/>
    <property type="match status" value="1"/>
</dbReference>
<dbReference type="InterPro" id="IPR035892">
    <property type="entry name" value="C2_domain_sf"/>
</dbReference>
<dbReference type="RefSeq" id="XP_050555676.1">
    <property type="nucleotide sequence ID" value="XM_050699719.1"/>
</dbReference>
<dbReference type="Pfam" id="PF00168">
    <property type="entry name" value="C2"/>
    <property type="match status" value="1"/>
</dbReference>
<keyword evidence="4" id="KW-1133">Transmembrane helix</keyword>
<dbReference type="GO" id="GO:0046872">
    <property type="term" value="F:metal ion binding"/>
    <property type="evidence" value="ECO:0007669"/>
    <property type="project" value="UniProtKB-KW"/>
</dbReference>
<dbReference type="AlphaFoldDB" id="A0A9R0DZM3"/>
<keyword evidence="7" id="KW-1185">Reference proteome</keyword>
<dbReference type="Gene3D" id="2.60.40.150">
    <property type="entry name" value="C2 domain"/>
    <property type="match status" value="1"/>
</dbReference>
<keyword evidence="4" id="KW-0812">Transmembrane</keyword>
<dbReference type="InterPro" id="IPR000008">
    <property type="entry name" value="C2_dom"/>
</dbReference>
<dbReference type="Gene3D" id="3.30.60.20">
    <property type="match status" value="1"/>
</dbReference>
<evidence type="ECO:0000259" key="6">
    <source>
        <dbReference type="PROSITE" id="PS50081"/>
    </source>
</evidence>
<dbReference type="PROSITE" id="PS00479">
    <property type="entry name" value="ZF_DAG_PE_1"/>
    <property type="match status" value="1"/>
</dbReference>
<dbReference type="SMART" id="SM00109">
    <property type="entry name" value="C1"/>
    <property type="match status" value="1"/>
</dbReference>
<evidence type="ECO:0000313" key="8">
    <source>
        <dbReference type="RefSeq" id="XP_050555676.1"/>
    </source>
</evidence>
<evidence type="ECO:0000259" key="5">
    <source>
        <dbReference type="PROSITE" id="PS50004"/>
    </source>
</evidence>
<accession>A0A9R0DZM3</accession>
<evidence type="ECO:0000256" key="1">
    <source>
        <dbReference type="ARBA" id="ARBA00022723"/>
    </source>
</evidence>
<evidence type="ECO:0000256" key="2">
    <source>
        <dbReference type="ARBA" id="ARBA00022833"/>
    </source>
</evidence>
<keyword evidence="2" id="KW-0862">Zinc</keyword>
<organism evidence="7 8">
    <name type="scientific">Spodoptera frugiperda</name>
    <name type="common">Fall armyworm</name>
    <dbReference type="NCBI Taxonomy" id="7108"/>
    <lineage>
        <taxon>Eukaryota</taxon>
        <taxon>Metazoa</taxon>
        <taxon>Ecdysozoa</taxon>
        <taxon>Arthropoda</taxon>
        <taxon>Hexapoda</taxon>
        <taxon>Insecta</taxon>
        <taxon>Pterygota</taxon>
        <taxon>Neoptera</taxon>
        <taxon>Endopterygota</taxon>
        <taxon>Lepidoptera</taxon>
        <taxon>Glossata</taxon>
        <taxon>Ditrysia</taxon>
        <taxon>Noctuoidea</taxon>
        <taxon>Noctuidae</taxon>
        <taxon>Amphipyrinae</taxon>
        <taxon>Spodoptera</taxon>
    </lineage>
</organism>
<gene>
    <name evidence="8" type="primary">LOC118276813</name>
</gene>
<feature type="domain" description="Phorbol-ester/DAG-type" evidence="6">
    <location>
        <begin position="755"/>
        <end position="806"/>
    </location>
</feature>
<sequence length="824" mass="91643">MAQSQSVIEDTAAGTGAARWWEAPWKTMADLAEAVDDLICSFDYMDTAMDNLVMLIFIWILFSIVLLGIAKWAYSRFANKVAEVDTKQKATVEEVKKTSNEIINSADSVLVTSAKVKSASFKPAKPTGFVPATPPNKRRLGRMSPGPEQLTLKKHQSIIVPTCTGPDPPSVQWVNDLLTWLYNDLVIVNELVQQWIVSMNEFSKKSVEEQGIGVELVRALDSHPPSISNVFCECDSKDDVTITCDCEATPAFQLKAFSQRGEKVEVSHYRVNVNRFRARLNVVCVTDKLTGELKCDGWPEVKVALAPVGALRPNATENDLQQTISDIVVSALRSTNLQFNLAHYPTCPRLRRYVETPGPRLPLHYDSMLQQDRQMYTSTPNSTAGSVTLLGDKRLLVKLVCAKDLGGKTGCVAPYCVVEMDEPPQKNQTAFKKDTNNPQWEEHFLFDLSPQTAELLFEVYDRTGPPSPGGGPSQHRFLGLGLVGIDELLAAPSQRQQIALQTRPMEDHDVSGTLTVEFLFIEGADIPDLGSRPVKIKESLRTLSPHGHLTTTTKTIFKQNGHDNSQLTESALRELELSPTNAANKSTLIIHSVQREPKKSIKQGDYVQQQNENVPPEPAPRKRRRDFFGTIKRRLGRSRTRGASLDLTDSEVENQSRIRSISAERNAHEKALSIPNRNVYSAGASPAQSGDESRTSRSEVSGFSTASARTFIHEASTLVLETIEAGIKKHYLVPLTIAQRSRWRRKGIKLHIYNEHTFIAKHLSGGTVCEVCTKTIARRLGKQGYECRDCMLKCHKHCHVKVATNCPRSTVHNMELSMLPVLSE</sequence>
<dbReference type="GeneID" id="118276813"/>
<dbReference type="SMART" id="SM00239">
    <property type="entry name" value="C2"/>
    <property type="match status" value="1"/>
</dbReference>
<dbReference type="CDD" id="cd20831">
    <property type="entry name" value="C1_dGM13116p-like"/>
    <property type="match status" value="1"/>
</dbReference>
<dbReference type="SUPFAM" id="SSF57889">
    <property type="entry name" value="Cysteine-rich domain"/>
    <property type="match status" value="1"/>
</dbReference>
<dbReference type="InterPro" id="IPR039934">
    <property type="entry name" value="C2CD2/C2CD2L"/>
</dbReference>
<feature type="transmembrane region" description="Helical" evidence="4">
    <location>
        <begin position="52"/>
        <end position="74"/>
    </location>
</feature>
<dbReference type="Pfam" id="PF00130">
    <property type="entry name" value="C1_1"/>
    <property type="match status" value="1"/>
</dbReference>
<dbReference type="InterPro" id="IPR002219">
    <property type="entry name" value="PKC_DAG/PE"/>
</dbReference>
<dbReference type="SUPFAM" id="SSF49562">
    <property type="entry name" value="C2 domain (Calcium/lipid-binding domain, CaLB)"/>
    <property type="match status" value="1"/>
</dbReference>
<evidence type="ECO:0000313" key="7">
    <source>
        <dbReference type="Proteomes" id="UP000829999"/>
    </source>
</evidence>
<dbReference type="PANTHER" id="PTHR21119:SF5">
    <property type="entry name" value="C2 DOMAIN-CONTAINING PROTEIN"/>
    <property type="match status" value="1"/>
</dbReference>
<evidence type="ECO:0000256" key="4">
    <source>
        <dbReference type="SAM" id="Phobius"/>
    </source>
</evidence>
<dbReference type="Proteomes" id="UP000829999">
    <property type="component" value="Chromosome 17"/>
</dbReference>
<name>A0A9R0DZM3_SPOFR</name>
<evidence type="ECO:0000256" key="3">
    <source>
        <dbReference type="SAM" id="MobiDB-lite"/>
    </source>
</evidence>
<reference evidence="8" key="1">
    <citation type="submission" date="2025-08" db="UniProtKB">
        <authorList>
            <consortium name="RefSeq"/>
        </authorList>
    </citation>
    <scope>IDENTIFICATION</scope>
    <source>
        <tissue evidence="8">Whole larval tissue</tissue>
    </source>
</reference>